<feature type="region of interest" description="Disordered" evidence="4">
    <location>
        <begin position="1"/>
        <end position="23"/>
    </location>
</feature>
<feature type="compositionally biased region" description="Gly residues" evidence="4">
    <location>
        <begin position="423"/>
        <end position="433"/>
    </location>
</feature>
<accession>A0A9W8DTW3</accession>
<proteinExistence type="inferred from homology"/>
<evidence type="ECO:0000256" key="4">
    <source>
        <dbReference type="SAM" id="MobiDB-lite"/>
    </source>
</evidence>
<feature type="region of interest" description="Disordered" evidence="4">
    <location>
        <begin position="582"/>
        <end position="611"/>
    </location>
</feature>
<evidence type="ECO:0000313" key="6">
    <source>
        <dbReference type="EMBL" id="KAJ1918505.1"/>
    </source>
</evidence>
<name>A0A9W8DTW3_9FUNG</name>
<dbReference type="AlphaFoldDB" id="A0A9W8DTW3"/>
<evidence type="ECO:0000256" key="2">
    <source>
        <dbReference type="ARBA" id="ARBA00023015"/>
    </source>
</evidence>
<comment type="similarity">
    <text evidence="1">Belongs to the CNOT2/3/5 family.</text>
</comment>
<feature type="compositionally biased region" description="Gly residues" evidence="4">
    <location>
        <begin position="588"/>
        <end position="602"/>
    </location>
</feature>
<feature type="region of interest" description="Disordered" evidence="4">
    <location>
        <begin position="423"/>
        <end position="468"/>
    </location>
</feature>
<dbReference type="GO" id="GO:0030015">
    <property type="term" value="C:CCR4-NOT core complex"/>
    <property type="evidence" value="ECO:0007669"/>
    <property type="project" value="InterPro"/>
</dbReference>
<dbReference type="Pfam" id="PF04153">
    <property type="entry name" value="NOT2_3_5_C"/>
    <property type="match status" value="1"/>
</dbReference>
<comment type="caution">
    <text evidence="6">The sequence shown here is derived from an EMBL/GenBank/DDBJ whole genome shotgun (WGS) entry which is preliminary data.</text>
</comment>
<keyword evidence="3" id="KW-0804">Transcription</keyword>
<gene>
    <name evidence="6" type="primary">CDC36_2</name>
    <name evidence="6" type="ORF">IWQ60_007485</name>
</gene>
<dbReference type="InterPro" id="IPR038635">
    <property type="entry name" value="CCR4-NOT_su2/3/5_C_sf"/>
</dbReference>
<feature type="region of interest" description="Disordered" evidence="4">
    <location>
        <begin position="480"/>
        <end position="569"/>
    </location>
</feature>
<feature type="compositionally biased region" description="Polar residues" evidence="4">
    <location>
        <begin position="74"/>
        <end position="83"/>
    </location>
</feature>
<feature type="compositionally biased region" description="Polar residues" evidence="4">
    <location>
        <begin position="38"/>
        <end position="55"/>
    </location>
</feature>
<dbReference type="PANTHER" id="PTHR23326">
    <property type="entry name" value="CCR4 NOT-RELATED"/>
    <property type="match status" value="1"/>
</dbReference>
<feature type="compositionally biased region" description="Polar residues" evidence="4">
    <location>
        <begin position="495"/>
        <end position="505"/>
    </location>
</feature>
<evidence type="ECO:0000256" key="3">
    <source>
        <dbReference type="ARBA" id="ARBA00023163"/>
    </source>
</evidence>
<protein>
    <submittedName>
        <fullName evidence="6">Transcriptional regulator</fullName>
    </submittedName>
</protein>
<feature type="domain" description="NOT2/NOT3/NOT5 C-terminal" evidence="5">
    <location>
        <begin position="280"/>
        <end position="414"/>
    </location>
</feature>
<dbReference type="Gene3D" id="2.30.30.1020">
    <property type="entry name" value="CCR4-NOT complex subunit 2/3/5, C-terminal domain"/>
    <property type="match status" value="1"/>
</dbReference>
<feature type="region of interest" description="Disordered" evidence="4">
    <location>
        <begin position="178"/>
        <end position="234"/>
    </location>
</feature>
<evidence type="ECO:0000256" key="1">
    <source>
        <dbReference type="ARBA" id="ARBA00007682"/>
    </source>
</evidence>
<evidence type="ECO:0000313" key="7">
    <source>
        <dbReference type="Proteomes" id="UP001150569"/>
    </source>
</evidence>
<feature type="region of interest" description="Disordered" evidence="4">
    <location>
        <begin position="38"/>
        <end position="98"/>
    </location>
</feature>
<feature type="compositionally biased region" description="Low complexity" evidence="4">
    <location>
        <begin position="84"/>
        <end position="93"/>
    </location>
</feature>
<dbReference type="GO" id="GO:0006355">
    <property type="term" value="P:regulation of DNA-templated transcription"/>
    <property type="evidence" value="ECO:0007669"/>
    <property type="project" value="InterPro"/>
</dbReference>
<feature type="compositionally biased region" description="Low complexity" evidence="4">
    <location>
        <begin position="450"/>
        <end position="468"/>
    </location>
</feature>
<organism evidence="6 7">
    <name type="scientific">Tieghemiomyces parasiticus</name>
    <dbReference type="NCBI Taxonomy" id="78921"/>
    <lineage>
        <taxon>Eukaryota</taxon>
        <taxon>Fungi</taxon>
        <taxon>Fungi incertae sedis</taxon>
        <taxon>Zoopagomycota</taxon>
        <taxon>Kickxellomycotina</taxon>
        <taxon>Dimargaritomycetes</taxon>
        <taxon>Dimargaritales</taxon>
        <taxon>Dimargaritaceae</taxon>
        <taxon>Tieghemiomyces</taxon>
    </lineage>
</organism>
<keyword evidence="2" id="KW-0805">Transcription regulation</keyword>
<dbReference type="GO" id="GO:0000289">
    <property type="term" value="P:nuclear-transcribed mRNA poly(A) tail shortening"/>
    <property type="evidence" value="ECO:0007669"/>
    <property type="project" value="UniProtKB-ARBA"/>
</dbReference>
<dbReference type="EMBL" id="JANBPT010000502">
    <property type="protein sequence ID" value="KAJ1918505.1"/>
    <property type="molecule type" value="Genomic_DNA"/>
</dbReference>
<sequence length="644" mass="65795">MSDFPSLGGYSRSDAFPPLSGSTINLSRSEQFRSIVANSLASQQGSTHSSSQVPSINMDDFPALPGSSPGLANRQGNNPLLSQTAPPSASSTTEGPIPSLASSFNSMAISGASTVSLSALQADAGGRPDGAIPSGRKPTISFNELKAGQPDAGLSSPLAASGTTGAVLGAAVAAAAAEASASTNPADNTATGKRRESTAQSAMSPTPGANRLGGLTSTLGANRPASTETGASGSVTDDQYGLLGLLDTLKTSNPDKSALAFGFDVSKFGLNLSSPGLLYATFTTPWIDQSQANLSHIRPEFSLPACYQVRPRRSAMERLQHFSEETLFYIFYTMPRDELQETAAYELYKRNWRYHKDLKLWLTKDTSAGGENGANGTSPATVKTQHGEQGVYVFFDPSTWQKVYKEFVLVYDVLEDRHAYAGAGGNQASGGTGPASRAGSTAPGNQSTNAMAGLSGLGSASSQLPDLSLGGSGGSLNLGNFGNGGNSSHHRGFVPTSSSAGTGVNSSLAGGLGHHGSQSQPSLGGGLGSQQNFLAQFQQHPSLQQQQQQQQQQQLHSLYGNGGSQSSTSHASLLNAHSMHLSQQMGGNNSGGGLPFGGGSGSGTPLSSAGLSNPGGAHGLFANKSGLGGSFNHLMGSGSNLNDL</sequence>
<evidence type="ECO:0000259" key="5">
    <source>
        <dbReference type="Pfam" id="PF04153"/>
    </source>
</evidence>
<feature type="compositionally biased region" description="Polar residues" evidence="4">
    <location>
        <begin position="438"/>
        <end position="449"/>
    </location>
</feature>
<feature type="region of interest" description="Disordered" evidence="4">
    <location>
        <begin position="124"/>
        <end position="153"/>
    </location>
</feature>
<reference evidence="6" key="1">
    <citation type="submission" date="2022-07" db="EMBL/GenBank/DDBJ databases">
        <title>Phylogenomic reconstructions and comparative analyses of Kickxellomycotina fungi.</title>
        <authorList>
            <person name="Reynolds N.K."/>
            <person name="Stajich J.E."/>
            <person name="Barry K."/>
            <person name="Grigoriev I.V."/>
            <person name="Crous P."/>
            <person name="Smith M.E."/>
        </authorList>
    </citation>
    <scope>NUCLEOTIDE SEQUENCE</scope>
    <source>
        <strain evidence="6">RSA 861</strain>
    </source>
</reference>
<feature type="compositionally biased region" description="Low complexity" evidence="4">
    <location>
        <begin position="536"/>
        <end position="554"/>
    </location>
</feature>
<feature type="compositionally biased region" description="Polar residues" evidence="4">
    <location>
        <begin position="215"/>
        <end position="234"/>
    </location>
</feature>
<dbReference type="Proteomes" id="UP001150569">
    <property type="component" value="Unassembled WGS sequence"/>
</dbReference>
<keyword evidence="7" id="KW-1185">Reference proteome</keyword>
<dbReference type="InterPro" id="IPR040168">
    <property type="entry name" value="Not2/3/5"/>
</dbReference>
<dbReference type="OrthoDB" id="25391at2759"/>
<dbReference type="InterPro" id="IPR007282">
    <property type="entry name" value="NOT2/3/5_C"/>
</dbReference>